<keyword evidence="9 13" id="KW-0326">Glycosidase</keyword>
<comment type="similarity">
    <text evidence="2 13">Belongs to the glycosyl hydrolase 28 family.</text>
</comment>
<proteinExistence type="inferred from homology"/>
<dbReference type="Pfam" id="PF00295">
    <property type="entry name" value="Glyco_hydro_28"/>
    <property type="match status" value="1"/>
</dbReference>
<evidence type="ECO:0000256" key="11">
    <source>
        <dbReference type="ARBA" id="ARBA00034074"/>
    </source>
</evidence>
<dbReference type="FunFam" id="2.160.20.10:FF:000032">
    <property type="entry name" value="Pectin lyase-like superfamily protein"/>
    <property type="match status" value="1"/>
</dbReference>
<evidence type="ECO:0000256" key="5">
    <source>
        <dbReference type="ARBA" id="ARBA00022525"/>
    </source>
</evidence>
<evidence type="ECO:0000256" key="13">
    <source>
        <dbReference type="RuleBase" id="RU361169"/>
    </source>
</evidence>
<evidence type="ECO:0000256" key="4">
    <source>
        <dbReference type="ARBA" id="ARBA00022512"/>
    </source>
</evidence>
<dbReference type="PANTHER" id="PTHR31375">
    <property type="match status" value="1"/>
</dbReference>
<keyword evidence="7" id="KW-0677">Repeat</keyword>
<evidence type="ECO:0000256" key="3">
    <source>
        <dbReference type="ARBA" id="ARBA00012736"/>
    </source>
</evidence>
<feature type="signal peptide" evidence="14">
    <location>
        <begin position="1"/>
        <end position="24"/>
    </location>
</feature>
<feature type="active site" evidence="12">
    <location>
        <position position="255"/>
    </location>
</feature>
<protein>
    <recommendedName>
        <fullName evidence="3">endo-polygalacturonase</fullName>
        <ecNumber evidence="3">3.2.1.15</ecNumber>
    </recommendedName>
</protein>
<keyword evidence="16" id="KW-1185">Reference proteome</keyword>
<keyword evidence="10" id="KW-0961">Cell wall biogenesis/degradation</keyword>
<dbReference type="GO" id="GO:0005975">
    <property type="term" value="P:carbohydrate metabolic process"/>
    <property type="evidence" value="ECO:0007669"/>
    <property type="project" value="InterPro"/>
</dbReference>
<keyword evidence="6 14" id="KW-0732">Signal</keyword>
<accession>A0AAW1WIP3</accession>
<evidence type="ECO:0000313" key="15">
    <source>
        <dbReference type="EMBL" id="KAK9923779.1"/>
    </source>
</evidence>
<dbReference type="Proteomes" id="UP001457282">
    <property type="component" value="Unassembled WGS sequence"/>
</dbReference>
<dbReference type="InterPro" id="IPR006626">
    <property type="entry name" value="PbH1"/>
</dbReference>
<reference evidence="15 16" key="1">
    <citation type="journal article" date="2023" name="G3 (Bethesda)">
        <title>A chromosome-length genome assembly and annotation of blackberry (Rubus argutus, cv. 'Hillquist').</title>
        <authorList>
            <person name="Bruna T."/>
            <person name="Aryal R."/>
            <person name="Dudchenko O."/>
            <person name="Sargent D.J."/>
            <person name="Mead D."/>
            <person name="Buti M."/>
            <person name="Cavallini A."/>
            <person name="Hytonen T."/>
            <person name="Andres J."/>
            <person name="Pham M."/>
            <person name="Weisz D."/>
            <person name="Mascagni F."/>
            <person name="Usai G."/>
            <person name="Natali L."/>
            <person name="Bassil N."/>
            <person name="Fernandez G.E."/>
            <person name="Lomsadze A."/>
            <person name="Armour M."/>
            <person name="Olukolu B."/>
            <person name="Poorten T."/>
            <person name="Britton C."/>
            <person name="Davik J."/>
            <person name="Ashrafi H."/>
            <person name="Aiden E.L."/>
            <person name="Borodovsky M."/>
            <person name="Worthington M."/>
        </authorList>
    </citation>
    <scope>NUCLEOTIDE SEQUENCE [LARGE SCALE GENOMIC DNA]</scope>
    <source>
        <strain evidence="15">PI 553951</strain>
    </source>
</reference>
<evidence type="ECO:0000256" key="12">
    <source>
        <dbReference type="PROSITE-ProRule" id="PRU10052"/>
    </source>
</evidence>
<feature type="chain" id="PRO_5043811090" description="endo-polygalacturonase" evidence="14">
    <location>
        <begin position="25"/>
        <end position="409"/>
    </location>
</feature>
<dbReference type="AlphaFoldDB" id="A0AAW1WIP3"/>
<dbReference type="SUPFAM" id="SSF51126">
    <property type="entry name" value="Pectin lyase-like"/>
    <property type="match status" value="1"/>
</dbReference>
<keyword evidence="5" id="KW-0964">Secreted</keyword>
<dbReference type="InterPro" id="IPR012334">
    <property type="entry name" value="Pectin_lyas_fold"/>
</dbReference>
<evidence type="ECO:0000256" key="9">
    <source>
        <dbReference type="ARBA" id="ARBA00023295"/>
    </source>
</evidence>
<comment type="caution">
    <text evidence="15">The sequence shown here is derived from an EMBL/GenBank/DDBJ whole genome shotgun (WGS) entry which is preliminary data.</text>
</comment>
<name>A0AAW1WIP3_RUBAR</name>
<evidence type="ECO:0000256" key="14">
    <source>
        <dbReference type="SAM" id="SignalP"/>
    </source>
</evidence>
<evidence type="ECO:0000256" key="10">
    <source>
        <dbReference type="ARBA" id="ARBA00023316"/>
    </source>
</evidence>
<dbReference type="EMBL" id="JBEDUW010000006">
    <property type="protein sequence ID" value="KAK9923779.1"/>
    <property type="molecule type" value="Genomic_DNA"/>
</dbReference>
<dbReference type="InterPro" id="IPR000743">
    <property type="entry name" value="Glyco_hydro_28"/>
</dbReference>
<keyword evidence="8 13" id="KW-0378">Hydrolase</keyword>
<dbReference type="InterPro" id="IPR011050">
    <property type="entry name" value="Pectin_lyase_fold/virulence"/>
</dbReference>
<evidence type="ECO:0000256" key="8">
    <source>
        <dbReference type="ARBA" id="ARBA00022801"/>
    </source>
</evidence>
<evidence type="ECO:0000256" key="6">
    <source>
        <dbReference type="ARBA" id="ARBA00022729"/>
    </source>
</evidence>
<dbReference type="SMART" id="SM00710">
    <property type="entry name" value="PbH1"/>
    <property type="match status" value="4"/>
</dbReference>
<comment type="subcellular location">
    <subcellularLocation>
        <location evidence="1">Secreted</location>
        <location evidence="1">Cell wall</location>
    </subcellularLocation>
</comment>
<evidence type="ECO:0000256" key="1">
    <source>
        <dbReference type="ARBA" id="ARBA00004191"/>
    </source>
</evidence>
<dbReference type="EC" id="3.2.1.15" evidence="3"/>
<comment type="catalytic activity">
    <reaction evidence="11">
        <text>(1,4-alpha-D-galacturonosyl)n+m + H2O = (1,4-alpha-D-galacturonosyl)n + (1,4-alpha-D-galacturonosyl)m.</text>
        <dbReference type="EC" id="3.2.1.15"/>
    </reaction>
</comment>
<dbReference type="GO" id="GO:0071555">
    <property type="term" value="P:cell wall organization"/>
    <property type="evidence" value="ECO:0007669"/>
    <property type="project" value="UniProtKB-KW"/>
</dbReference>
<evidence type="ECO:0000256" key="2">
    <source>
        <dbReference type="ARBA" id="ARBA00008834"/>
    </source>
</evidence>
<keyword evidence="4" id="KW-0134">Cell wall</keyword>
<dbReference type="GO" id="GO:0004650">
    <property type="term" value="F:polygalacturonase activity"/>
    <property type="evidence" value="ECO:0007669"/>
    <property type="project" value="UniProtKB-EC"/>
</dbReference>
<dbReference type="PROSITE" id="PS00502">
    <property type="entry name" value="POLYGALACTURONASE"/>
    <property type="match status" value="1"/>
</dbReference>
<dbReference type="Gene3D" id="2.160.20.10">
    <property type="entry name" value="Single-stranded right-handed beta-helix, Pectin lyase-like"/>
    <property type="match status" value="1"/>
</dbReference>
<evidence type="ECO:0000313" key="16">
    <source>
        <dbReference type="Proteomes" id="UP001457282"/>
    </source>
</evidence>
<sequence>MSSVLVSSMLFCIIAASYFRIGYGQTTFNVLDYDAAGDGQRDDSEAFLKAWKALCAANEGDKGTPRLIIPAKKKFLFQPIKLSGPCKSNSVHVEILGKVVAPKTPNAWKECVESWISFSSVTNLIISGAGEINGQGSRWWTRDSNLNHVRNGNKARCQRPKALGFSKCNNLQLSGLTLADSPKGHISIDSCHNGTVSYLHIRAPKDSPNTDGIDISKSSHLNIHDCNIGTGDDCIAINSGSSHINITNIACGPGHGISVGSLGKNGAYATAEEIHVRNCSFNGTLNGARIKTWQGASGYARKISFEQITLIETSNPIIIDQYYCNGRHDCKNLTSTLNVSDVTYNGFHGTSKNEKAITFDCATLGCVNIVMNQINITSAIPNKETQASCSNVNGTSRATAPQVPCLQIY</sequence>
<gene>
    <name evidence="15" type="ORF">M0R45_032179</name>
</gene>
<organism evidence="15 16">
    <name type="scientific">Rubus argutus</name>
    <name type="common">Southern blackberry</name>
    <dbReference type="NCBI Taxonomy" id="59490"/>
    <lineage>
        <taxon>Eukaryota</taxon>
        <taxon>Viridiplantae</taxon>
        <taxon>Streptophyta</taxon>
        <taxon>Embryophyta</taxon>
        <taxon>Tracheophyta</taxon>
        <taxon>Spermatophyta</taxon>
        <taxon>Magnoliopsida</taxon>
        <taxon>eudicotyledons</taxon>
        <taxon>Gunneridae</taxon>
        <taxon>Pentapetalae</taxon>
        <taxon>rosids</taxon>
        <taxon>fabids</taxon>
        <taxon>Rosales</taxon>
        <taxon>Rosaceae</taxon>
        <taxon>Rosoideae</taxon>
        <taxon>Rosoideae incertae sedis</taxon>
        <taxon>Rubus</taxon>
    </lineage>
</organism>
<evidence type="ECO:0000256" key="7">
    <source>
        <dbReference type="ARBA" id="ARBA00022737"/>
    </source>
</evidence>